<evidence type="ECO:0000256" key="6">
    <source>
        <dbReference type="ARBA" id="ARBA00022670"/>
    </source>
</evidence>
<keyword evidence="12 14" id="KW-0472">Membrane</keyword>
<reference evidence="15 16" key="1">
    <citation type="journal article" date="2018" name="Plant J.">
        <title>Genome sequences of Chlorella sorokiniana UTEX 1602 and Micractinium conductrix SAG 241.80: implications to maltose excretion by a green alga.</title>
        <authorList>
            <person name="Arriola M.B."/>
            <person name="Velmurugan N."/>
            <person name="Zhang Y."/>
            <person name="Plunkett M.H."/>
            <person name="Hondzo H."/>
            <person name="Barney B.M."/>
        </authorList>
    </citation>
    <scope>NUCLEOTIDE SEQUENCE [LARGE SCALE GENOMIC DNA]</scope>
    <source>
        <strain evidence="15 16">SAG 241.80</strain>
    </source>
</reference>
<keyword evidence="16" id="KW-1185">Reference proteome</keyword>
<evidence type="ECO:0000256" key="3">
    <source>
        <dbReference type="ARBA" id="ARBA00007931"/>
    </source>
</evidence>
<dbReference type="GO" id="GO:0009507">
    <property type="term" value="C:chloroplast"/>
    <property type="evidence" value="ECO:0007669"/>
    <property type="project" value="UniProtKB-SubCell"/>
</dbReference>
<evidence type="ECO:0000256" key="5">
    <source>
        <dbReference type="ARBA" id="ARBA00022640"/>
    </source>
</evidence>
<dbReference type="PANTHER" id="PTHR31412:SF0">
    <property type="entry name" value="ZINC METALLOPROTEASE EGY1, CHLOROPLASTIC-RELATED"/>
    <property type="match status" value="1"/>
</dbReference>
<evidence type="ECO:0000313" key="15">
    <source>
        <dbReference type="EMBL" id="PSC74051.1"/>
    </source>
</evidence>
<organism evidence="15 16">
    <name type="scientific">Micractinium conductrix</name>
    <dbReference type="NCBI Taxonomy" id="554055"/>
    <lineage>
        <taxon>Eukaryota</taxon>
        <taxon>Viridiplantae</taxon>
        <taxon>Chlorophyta</taxon>
        <taxon>core chlorophytes</taxon>
        <taxon>Trebouxiophyceae</taxon>
        <taxon>Chlorellales</taxon>
        <taxon>Chlorellaceae</taxon>
        <taxon>Chlorella clade</taxon>
        <taxon>Micractinium</taxon>
    </lineage>
</organism>
<feature type="region of interest" description="Disordered" evidence="13">
    <location>
        <begin position="1"/>
        <end position="64"/>
    </location>
</feature>
<name>A0A2P6VIX4_9CHLO</name>
<keyword evidence="11 15" id="KW-0482">Metalloprotease</keyword>
<keyword evidence="6" id="KW-0645">Protease</keyword>
<protein>
    <submittedName>
        <fullName evidence="15">Zinc metalloprotease chloroplastic</fullName>
    </submittedName>
</protein>
<dbReference type="EMBL" id="LHPF02000005">
    <property type="protein sequence ID" value="PSC74051.1"/>
    <property type="molecule type" value="Genomic_DNA"/>
</dbReference>
<evidence type="ECO:0000256" key="12">
    <source>
        <dbReference type="ARBA" id="ARBA00023136"/>
    </source>
</evidence>
<evidence type="ECO:0000256" key="2">
    <source>
        <dbReference type="ARBA" id="ARBA00004229"/>
    </source>
</evidence>
<dbReference type="AlphaFoldDB" id="A0A2P6VIX4"/>
<feature type="transmembrane region" description="Helical" evidence="14">
    <location>
        <begin position="495"/>
        <end position="520"/>
    </location>
</feature>
<dbReference type="InterPro" id="IPR044838">
    <property type="entry name" value="EGY1-like"/>
</dbReference>
<dbReference type="GO" id="GO:0006508">
    <property type="term" value="P:proteolysis"/>
    <property type="evidence" value="ECO:0007669"/>
    <property type="project" value="UniProtKB-KW"/>
</dbReference>
<dbReference type="OrthoDB" id="195057at2759"/>
<evidence type="ECO:0000313" key="16">
    <source>
        <dbReference type="Proteomes" id="UP000239649"/>
    </source>
</evidence>
<dbReference type="GO" id="GO:0008237">
    <property type="term" value="F:metallopeptidase activity"/>
    <property type="evidence" value="ECO:0007669"/>
    <property type="project" value="UniProtKB-KW"/>
</dbReference>
<keyword evidence="7 14" id="KW-0812">Transmembrane</keyword>
<comment type="similarity">
    <text evidence="3">Belongs to the peptidase M50B family.</text>
</comment>
<feature type="transmembrane region" description="Helical" evidence="14">
    <location>
        <begin position="541"/>
        <end position="559"/>
    </location>
</feature>
<keyword evidence="10 14" id="KW-1133">Transmembrane helix</keyword>
<keyword evidence="4" id="KW-0150">Chloroplast</keyword>
<comment type="subcellular location">
    <subcellularLocation>
        <location evidence="1">Membrane</location>
        <topology evidence="1">Multi-pass membrane protein</topology>
    </subcellularLocation>
    <subcellularLocation>
        <location evidence="2">Plastid</location>
        <location evidence="2">Chloroplast</location>
    </subcellularLocation>
</comment>
<comment type="caution">
    <text evidence="15">The sequence shown here is derived from an EMBL/GenBank/DDBJ whole genome shotgun (WGS) entry which is preliminary data.</text>
</comment>
<keyword evidence="8" id="KW-0378">Hydrolase</keyword>
<accession>A0A2P6VIX4</accession>
<dbReference type="PANTHER" id="PTHR31412">
    <property type="entry name" value="ZINC METALLOPROTEASE EGY1"/>
    <property type="match status" value="1"/>
</dbReference>
<evidence type="ECO:0000256" key="4">
    <source>
        <dbReference type="ARBA" id="ARBA00022528"/>
    </source>
</evidence>
<evidence type="ECO:0000256" key="7">
    <source>
        <dbReference type="ARBA" id="ARBA00022692"/>
    </source>
</evidence>
<sequence>MASVTGSSEETDQQVVATPSAPAAKPDIKQTMADLDALLGIEDKPEEEAPQESKPADAGSGKITISPDVLRALAEAEAARAEKMGSAASSGEMQSRITDSIERIVEQAKKMAEEEGKSTENRSLGEEAVRKELNNLYTALASDKKGVDPEDLKKIKEQVFGATTFWVTETRPLAMQTLELGVAVRGNLRGKREAVFKEVCEKVAAMFGDKYVVRLVEDPEASLEDMNMGGGSDGAPPEPRVLFEILPASAAQPQATVGWQRAAAAVLLVLTLGSTLQFGLAANIGLLPKETLQWLANPANLNSDMLPPGLETFDPVPFLSSTGNVFMVTLLPQLLHELAHAAVASSRGIKIAPSFLIPNSQLGTFGSVTQLKSMVRSRTDLFDFSAAALVAGGLASMGLFLAGLAASHGGGTPEPGLLPVPSQLFQGSLLLGGIAKLGLGSEALSHAQVYVSPLLVGGWCGLVTTALNCLPVGNLDGGRTMLSAFGRSSLAVSSLLSYVGLGLGLLGSSLALPFGLYVLICQRTAETYIQDEVSGVSERRRAIAGALIAFAIITLIPMAPEVADVAAVGSPSNFI</sequence>
<evidence type="ECO:0000256" key="9">
    <source>
        <dbReference type="ARBA" id="ARBA00022946"/>
    </source>
</evidence>
<evidence type="ECO:0000256" key="11">
    <source>
        <dbReference type="ARBA" id="ARBA00023049"/>
    </source>
</evidence>
<dbReference type="Proteomes" id="UP000239649">
    <property type="component" value="Unassembled WGS sequence"/>
</dbReference>
<evidence type="ECO:0000256" key="13">
    <source>
        <dbReference type="SAM" id="MobiDB-lite"/>
    </source>
</evidence>
<proteinExistence type="inferred from homology"/>
<keyword evidence="5" id="KW-0934">Plastid</keyword>
<dbReference type="STRING" id="554055.A0A2P6VIX4"/>
<evidence type="ECO:0000256" key="14">
    <source>
        <dbReference type="SAM" id="Phobius"/>
    </source>
</evidence>
<feature type="transmembrane region" description="Helical" evidence="14">
    <location>
        <begin position="262"/>
        <end position="287"/>
    </location>
</feature>
<feature type="transmembrane region" description="Helical" evidence="14">
    <location>
        <begin position="381"/>
        <end position="406"/>
    </location>
</feature>
<evidence type="ECO:0000256" key="10">
    <source>
        <dbReference type="ARBA" id="ARBA00022989"/>
    </source>
</evidence>
<feature type="compositionally biased region" description="Polar residues" evidence="13">
    <location>
        <begin position="1"/>
        <end position="17"/>
    </location>
</feature>
<gene>
    <name evidence="15" type="ORF">C2E20_2690</name>
</gene>
<keyword evidence="9" id="KW-0809">Transit peptide</keyword>
<evidence type="ECO:0000256" key="1">
    <source>
        <dbReference type="ARBA" id="ARBA00004141"/>
    </source>
</evidence>
<evidence type="ECO:0000256" key="8">
    <source>
        <dbReference type="ARBA" id="ARBA00022801"/>
    </source>
</evidence>
<dbReference type="GO" id="GO:0016020">
    <property type="term" value="C:membrane"/>
    <property type="evidence" value="ECO:0007669"/>
    <property type="project" value="UniProtKB-SubCell"/>
</dbReference>